<name>A0A9P7EMJ7_9AGAM</name>
<accession>A0A9P7EMJ7</accession>
<reference evidence="1" key="1">
    <citation type="journal article" date="2020" name="New Phytol.">
        <title>Comparative genomics reveals dynamic genome evolution in host specialist ectomycorrhizal fungi.</title>
        <authorList>
            <person name="Lofgren L.A."/>
            <person name="Nguyen N.H."/>
            <person name="Vilgalys R."/>
            <person name="Ruytinx J."/>
            <person name="Liao H.L."/>
            <person name="Branco S."/>
            <person name="Kuo A."/>
            <person name="LaButti K."/>
            <person name="Lipzen A."/>
            <person name="Andreopoulos W."/>
            <person name="Pangilinan J."/>
            <person name="Riley R."/>
            <person name="Hundley H."/>
            <person name="Na H."/>
            <person name="Barry K."/>
            <person name="Grigoriev I.V."/>
            <person name="Stajich J.E."/>
            <person name="Kennedy P.G."/>
        </authorList>
    </citation>
    <scope>NUCLEOTIDE SEQUENCE</scope>
    <source>
        <strain evidence="1">MN1</strain>
    </source>
</reference>
<evidence type="ECO:0000313" key="1">
    <source>
        <dbReference type="EMBL" id="KAG1825454.1"/>
    </source>
</evidence>
<gene>
    <name evidence="1" type="ORF">BJ212DRAFT_1474840</name>
</gene>
<comment type="caution">
    <text evidence="1">The sequence shown here is derived from an EMBL/GenBank/DDBJ whole genome shotgun (WGS) entry which is preliminary data.</text>
</comment>
<organism evidence="1 2">
    <name type="scientific">Suillus subaureus</name>
    <dbReference type="NCBI Taxonomy" id="48587"/>
    <lineage>
        <taxon>Eukaryota</taxon>
        <taxon>Fungi</taxon>
        <taxon>Dikarya</taxon>
        <taxon>Basidiomycota</taxon>
        <taxon>Agaricomycotina</taxon>
        <taxon>Agaricomycetes</taxon>
        <taxon>Agaricomycetidae</taxon>
        <taxon>Boletales</taxon>
        <taxon>Suillineae</taxon>
        <taxon>Suillaceae</taxon>
        <taxon>Suillus</taxon>
    </lineage>
</organism>
<sequence>MATREYLHQPMDITGAESCHTLLTTGTSAPSVPYIDKLQDAIIQNVSAKIVSLVQGALHEPSATHTIQRPSRLLQVSLKKVPTKPIDFKRPACQQGINNLWELLEPAAKTVPITSLVLQDRYVGPAPHLPYVVGVDASGWFEQCQC</sequence>
<dbReference type="EMBL" id="JABBWG010000002">
    <property type="protein sequence ID" value="KAG1825454.1"/>
    <property type="molecule type" value="Genomic_DNA"/>
</dbReference>
<dbReference type="OrthoDB" id="2959108at2759"/>
<dbReference type="AlphaFoldDB" id="A0A9P7EMJ7"/>
<protein>
    <submittedName>
        <fullName evidence="1">Uncharacterized protein</fullName>
    </submittedName>
</protein>
<keyword evidence="2" id="KW-1185">Reference proteome</keyword>
<proteinExistence type="predicted"/>
<dbReference type="RefSeq" id="XP_041198707.1">
    <property type="nucleotide sequence ID" value="XM_041339155.1"/>
</dbReference>
<evidence type="ECO:0000313" key="2">
    <source>
        <dbReference type="Proteomes" id="UP000807769"/>
    </source>
</evidence>
<dbReference type="Proteomes" id="UP000807769">
    <property type="component" value="Unassembled WGS sequence"/>
</dbReference>
<dbReference type="GeneID" id="64633171"/>